<evidence type="ECO:0000313" key="1">
    <source>
        <dbReference type="EMBL" id="KKL18880.1"/>
    </source>
</evidence>
<gene>
    <name evidence="1" type="ORF">LCGC14_2471090</name>
</gene>
<protein>
    <submittedName>
        <fullName evidence="1">Uncharacterized protein</fullName>
    </submittedName>
</protein>
<accession>A0A0F9BB28</accession>
<sequence length="162" mass="17441">MANNITIAKGGISVDIQVERVDDNFANQFFIIKPAQATNNQGDGPKEVKVVDLLRVTHSILIKGHITSTASKTALAVKQDLVNIWKGAGATGGVVTLTYDENASAFGNTAATNTNPISGFIEKVNFQDISMDEPSDFDSAKENYQDISKFEVTITFIEGTNI</sequence>
<reference evidence="1" key="1">
    <citation type="journal article" date="2015" name="Nature">
        <title>Complex archaea that bridge the gap between prokaryotes and eukaryotes.</title>
        <authorList>
            <person name="Spang A."/>
            <person name="Saw J.H."/>
            <person name="Jorgensen S.L."/>
            <person name="Zaremba-Niedzwiedzka K."/>
            <person name="Martijn J."/>
            <person name="Lind A.E."/>
            <person name="van Eijk R."/>
            <person name="Schleper C."/>
            <person name="Guy L."/>
            <person name="Ettema T.J."/>
        </authorList>
    </citation>
    <scope>NUCLEOTIDE SEQUENCE</scope>
</reference>
<dbReference type="EMBL" id="LAZR01038695">
    <property type="protein sequence ID" value="KKL18880.1"/>
    <property type="molecule type" value="Genomic_DNA"/>
</dbReference>
<comment type="caution">
    <text evidence="1">The sequence shown here is derived from an EMBL/GenBank/DDBJ whole genome shotgun (WGS) entry which is preliminary data.</text>
</comment>
<name>A0A0F9BB28_9ZZZZ</name>
<organism evidence="1">
    <name type="scientific">marine sediment metagenome</name>
    <dbReference type="NCBI Taxonomy" id="412755"/>
    <lineage>
        <taxon>unclassified sequences</taxon>
        <taxon>metagenomes</taxon>
        <taxon>ecological metagenomes</taxon>
    </lineage>
</organism>
<proteinExistence type="predicted"/>
<dbReference type="AlphaFoldDB" id="A0A0F9BB28"/>